<dbReference type="EMBL" id="CP138895">
    <property type="protein sequence ID" value="WPK24187.1"/>
    <property type="molecule type" value="Genomic_DNA"/>
</dbReference>
<dbReference type="GeneID" id="88172516"/>
<dbReference type="GO" id="GO:0016020">
    <property type="term" value="C:membrane"/>
    <property type="evidence" value="ECO:0007669"/>
    <property type="project" value="UniProtKB-SubCell"/>
</dbReference>
<feature type="transmembrane region" description="Helical" evidence="6">
    <location>
        <begin position="368"/>
        <end position="392"/>
    </location>
</feature>
<evidence type="ECO:0000256" key="3">
    <source>
        <dbReference type="ARBA" id="ARBA00022692"/>
    </source>
</evidence>
<dbReference type="AlphaFoldDB" id="A0AAX4H6U7"/>
<feature type="transmembrane region" description="Helical" evidence="6">
    <location>
        <begin position="87"/>
        <end position="108"/>
    </location>
</feature>
<comment type="subcellular location">
    <subcellularLocation>
        <location evidence="1">Membrane</location>
        <topology evidence="1">Multi-pass membrane protein</topology>
    </subcellularLocation>
</comment>
<name>A0AAX4H6U7_9ASCO</name>
<dbReference type="PANTHER" id="PTHR43341">
    <property type="entry name" value="AMINO ACID PERMEASE"/>
    <property type="match status" value="1"/>
</dbReference>
<keyword evidence="3 6" id="KW-0812">Transmembrane</keyword>
<organism evidence="8 9">
    <name type="scientific">Australozyma saopauloensis</name>
    <dbReference type="NCBI Taxonomy" id="291208"/>
    <lineage>
        <taxon>Eukaryota</taxon>
        <taxon>Fungi</taxon>
        <taxon>Dikarya</taxon>
        <taxon>Ascomycota</taxon>
        <taxon>Saccharomycotina</taxon>
        <taxon>Pichiomycetes</taxon>
        <taxon>Metschnikowiaceae</taxon>
        <taxon>Australozyma</taxon>
    </lineage>
</organism>
<dbReference type="Gene3D" id="1.20.1740.10">
    <property type="entry name" value="Amino acid/polyamine transporter I"/>
    <property type="match status" value="1"/>
</dbReference>
<dbReference type="Pfam" id="PF00324">
    <property type="entry name" value="AA_permease"/>
    <property type="match status" value="1"/>
</dbReference>
<feature type="transmembrane region" description="Helical" evidence="6">
    <location>
        <begin position="146"/>
        <end position="169"/>
    </location>
</feature>
<evidence type="ECO:0000256" key="6">
    <source>
        <dbReference type="SAM" id="Phobius"/>
    </source>
</evidence>
<dbReference type="InterPro" id="IPR004841">
    <property type="entry name" value="AA-permease/SLC12A_dom"/>
</dbReference>
<feature type="transmembrane region" description="Helical" evidence="6">
    <location>
        <begin position="342"/>
        <end position="362"/>
    </location>
</feature>
<proteinExistence type="inferred from homology"/>
<feature type="transmembrane region" description="Helical" evidence="6">
    <location>
        <begin position="441"/>
        <end position="464"/>
    </location>
</feature>
<keyword evidence="9" id="KW-1185">Reference proteome</keyword>
<feature type="domain" description="Amino acid permease/ SLC12A" evidence="7">
    <location>
        <begin position="10"/>
        <end position="454"/>
    </location>
</feature>
<feature type="transmembrane region" description="Helical" evidence="6">
    <location>
        <begin position="237"/>
        <end position="259"/>
    </location>
</feature>
<sequence length="485" mass="54029">MSHHLSPLAVSMLAIGGTIGTGLFFSVSTLLARGPLTTLASMLYVALIVVVVLQTAGELAAKFPETGLICRFQYMFLGRAAGLANSIVYWISWGLTFALELSLVVSIVRFWFPHSDSQNLTIVFVVWATLTAFNLLPVDIYGQIEYWMALVKVLAILVWIVVVMVSLVAQNRFFSVWTDHWPQSFIGGQTSGTRFVVDLVNSLVFLSFLFQSVESVAISMRDIDNPRKLVRQIMRVVFVRIVVFYLVSVFLLSLSIPYLDPKLKLPELQNLLSSPFLIALQNLGYQENWDLLSLFNFVILTAILLAANSNVYFGSRYLQSMVETEANTTRFAFLARTNSKNVPVAAVLSTAAFGAVALLLKFHSISVVFNFLLTCCALAGMLMWCLLSILYVRYSYALEKQCLPWNRYRRYGAMWALASMIVILGCCGLETFYLFSVLSLVGAYMTVAVFLVAYACLGGGYVPLEEIDLGELIFTDAEYGSVCER</sequence>
<keyword evidence="4 6" id="KW-1133">Transmembrane helix</keyword>
<protein>
    <recommendedName>
        <fullName evidence="7">Amino acid permease/ SLC12A domain-containing protein</fullName>
    </recommendedName>
</protein>
<keyword evidence="5 6" id="KW-0472">Membrane</keyword>
<reference evidence="8 9" key="1">
    <citation type="submission" date="2023-10" db="EMBL/GenBank/DDBJ databases">
        <title>Draft Genome Sequence of Candida saopaulonensis from a very Premature Infant with Sepsis.</title>
        <authorList>
            <person name="Ning Y."/>
            <person name="Dai R."/>
            <person name="Xiao M."/>
            <person name="Xu Y."/>
            <person name="Yan Q."/>
            <person name="Zhang L."/>
        </authorList>
    </citation>
    <scope>NUCLEOTIDE SEQUENCE [LARGE SCALE GENOMIC DNA]</scope>
    <source>
        <strain evidence="8 9">19XY460</strain>
    </source>
</reference>
<dbReference type="InterPro" id="IPR050524">
    <property type="entry name" value="APC_YAT"/>
</dbReference>
<evidence type="ECO:0000259" key="7">
    <source>
        <dbReference type="Pfam" id="PF00324"/>
    </source>
</evidence>
<evidence type="ECO:0000256" key="1">
    <source>
        <dbReference type="ARBA" id="ARBA00004141"/>
    </source>
</evidence>
<dbReference type="Proteomes" id="UP001338582">
    <property type="component" value="Chromosome 2"/>
</dbReference>
<feature type="transmembrane region" description="Helical" evidence="6">
    <location>
        <begin position="12"/>
        <end position="32"/>
    </location>
</feature>
<dbReference type="KEGG" id="asau:88172516"/>
<evidence type="ECO:0000256" key="2">
    <source>
        <dbReference type="ARBA" id="ARBA00006983"/>
    </source>
</evidence>
<gene>
    <name evidence="8" type="ORF">PUMCH_001451</name>
</gene>
<feature type="transmembrane region" description="Helical" evidence="6">
    <location>
        <begin position="39"/>
        <end position="57"/>
    </location>
</feature>
<feature type="transmembrane region" description="Helical" evidence="6">
    <location>
        <begin position="291"/>
        <end position="313"/>
    </location>
</feature>
<evidence type="ECO:0000256" key="4">
    <source>
        <dbReference type="ARBA" id="ARBA00022989"/>
    </source>
</evidence>
<dbReference type="PANTHER" id="PTHR43341:SF4">
    <property type="entry name" value="ARGININE PERMEASE CAN1-RELATED"/>
    <property type="match status" value="1"/>
</dbReference>
<feature type="transmembrane region" description="Helical" evidence="6">
    <location>
        <begin position="413"/>
        <end position="435"/>
    </location>
</feature>
<feature type="transmembrane region" description="Helical" evidence="6">
    <location>
        <begin position="120"/>
        <end position="140"/>
    </location>
</feature>
<evidence type="ECO:0000256" key="5">
    <source>
        <dbReference type="ARBA" id="ARBA00023136"/>
    </source>
</evidence>
<comment type="similarity">
    <text evidence="2">Belongs to the amino acid-polyamine-organocation (APC) superfamily. YAT (TC 2.A.3.10) family.</text>
</comment>
<dbReference type="PIRSF" id="PIRSF006060">
    <property type="entry name" value="AA_transporter"/>
    <property type="match status" value="1"/>
</dbReference>
<evidence type="ECO:0000313" key="8">
    <source>
        <dbReference type="EMBL" id="WPK24187.1"/>
    </source>
</evidence>
<dbReference type="RefSeq" id="XP_062876570.1">
    <property type="nucleotide sequence ID" value="XM_063020500.1"/>
</dbReference>
<dbReference type="GO" id="GO:0015171">
    <property type="term" value="F:amino acid transmembrane transporter activity"/>
    <property type="evidence" value="ECO:0007669"/>
    <property type="project" value="TreeGrafter"/>
</dbReference>
<evidence type="ECO:0000313" key="9">
    <source>
        <dbReference type="Proteomes" id="UP001338582"/>
    </source>
</evidence>
<accession>A0AAX4H6U7</accession>